<accession>A7F489</accession>
<keyword evidence="2" id="KW-1185">Reference proteome</keyword>
<organism evidence="1 2">
    <name type="scientific">Sclerotinia sclerotiorum (strain ATCC 18683 / 1980 / Ss-1)</name>
    <name type="common">White mold</name>
    <name type="synonym">Whetzelinia sclerotiorum</name>
    <dbReference type="NCBI Taxonomy" id="665079"/>
    <lineage>
        <taxon>Eukaryota</taxon>
        <taxon>Fungi</taxon>
        <taxon>Dikarya</taxon>
        <taxon>Ascomycota</taxon>
        <taxon>Pezizomycotina</taxon>
        <taxon>Leotiomycetes</taxon>
        <taxon>Helotiales</taxon>
        <taxon>Sclerotiniaceae</taxon>
        <taxon>Sclerotinia</taxon>
    </lineage>
</organism>
<evidence type="ECO:0000313" key="2">
    <source>
        <dbReference type="Proteomes" id="UP000001312"/>
    </source>
</evidence>
<dbReference type="EMBL" id="CH476641">
    <property type="protein sequence ID" value="EDN97560.1"/>
    <property type="molecule type" value="Genomic_DNA"/>
</dbReference>
<dbReference type="RefSeq" id="XP_001586427.1">
    <property type="nucleotide sequence ID" value="XM_001586377.1"/>
</dbReference>
<dbReference type="HOGENOM" id="CLU_2514008_0_0_1"/>
<dbReference type="InParanoid" id="A7F489"/>
<dbReference type="Proteomes" id="UP000001312">
    <property type="component" value="Unassembled WGS sequence"/>
</dbReference>
<reference evidence="2" key="1">
    <citation type="journal article" date="2011" name="PLoS Genet.">
        <title>Genomic analysis of the necrotrophic fungal pathogens Sclerotinia sclerotiorum and Botrytis cinerea.</title>
        <authorList>
            <person name="Amselem J."/>
            <person name="Cuomo C.A."/>
            <person name="van Kan J.A."/>
            <person name="Viaud M."/>
            <person name="Benito E.P."/>
            <person name="Couloux A."/>
            <person name="Coutinho P.M."/>
            <person name="de Vries R.P."/>
            <person name="Dyer P.S."/>
            <person name="Fillinger S."/>
            <person name="Fournier E."/>
            <person name="Gout L."/>
            <person name="Hahn M."/>
            <person name="Kohn L."/>
            <person name="Lapalu N."/>
            <person name="Plummer K.M."/>
            <person name="Pradier J.M."/>
            <person name="Quevillon E."/>
            <person name="Sharon A."/>
            <person name="Simon A."/>
            <person name="ten Have A."/>
            <person name="Tudzynski B."/>
            <person name="Tudzynski P."/>
            <person name="Wincker P."/>
            <person name="Andrew M."/>
            <person name="Anthouard V."/>
            <person name="Beever R.E."/>
            <person name="Beffa R."/>
            <person name="Benoit I."/>
            <person name="Bouzid O."/>
            <person name="Brault B."/>
            <person name="Chen Z."/>
            <person name="Choquer M."/>
            <person name="Collemare J."/>
            <person name="Cotton P."/>
            <person name="Danchin E.G."/>
            <person name="Da Silva C."/>
            <person name="Gautier A."/>
            <person name="Giraud C."/>
            <person name="Giraud T."/>
            <person name="Gonzalez C."/>
            <person name="Grossetete S."/>
            <person name="Guldener U."/>
            <person name="Henrissat B."/>
            <person name="Howlett B.J."/>
            <person name="Kodira C."/>
            <person name="Kretschmer M."/>
            <person name="Lappartient A."/>
            <person name="Leroch M."/>
            <person name="Levis C."/>
            <person name="Mauceli E."/>
            <person name="Neuveglise C."/>
            <person name="Oeser B."/>
            <person name="Pearson M."/>
            <person name="Poulain J."/>
            <person name="Poussereau N."/>
            <person name="Quesneville H."/>
            <person name="Rascle C."/>
            <person name="Schumacher J."/>
            <person name="Segurens B."/>
            <person name="Sexton A."/>
            <person name="Silva E."/>
            <person name="Sirven C."/>
            <person name="Soanes D.M."/>
            <person name="Talbot N.J."/>
            <person name="Templeton M."/>
            <person name="Yandava C."/>
            <person name="Yarden O."/>
            <person name="Zeng Q."/>
            <person name="Rollins J.A."/>
            <person name="Lebrun M.H."/>
            <person name="Dickman M."/>
        </authorList>
    </citation>
    <scope>NUCLEOTIDE SEQUENCE [LARGE SCALE GENOMIC DNA]</scope>
    <source>
        <strain evidence="2">ATCC 18683 / 1980 / Ss-1</strain>
    </source>
</reference>
<proteinExistence type="predicted"/>
<protein>
    <submittedName>
        <fullName evidence="1">Uncharacterized protein</fullName>
    </submittedName>
</protein>
<gene>
    <name evidence="1" type="ORF">SS1G_12411</name>
</gene>
<sequence>MSPFLHQTPPSFRVSPTRAIGKTSQLCTEYIRVNMRVQRSKWNGICQNHASLPSFVFPPFMLFPPFASVKYAARYGNIRLHFGLT</sequence>
<evidence type="ECO:0000313" key="1">
    <source>
        <dbReference type="EMBL" id="EDN97560.1"/>
    </source>
</evidence>
<name>A7F489_SCLS1</name>
<dbReference type="AlphaFoldDB" id="A7F489"/>
<dbReference type="GeneID" id="5482548"/>
<dbReference type="KEGG" id="ssl:SS1G_12411"/>